<dbReference type="GO" id="GO:0005524">
    <property type="term" value="F:ATP binding"/>
    <property type="evidence" value="ECO:0007669"/>
    <property type="project" value="UniProtKB-UniRule"/>
</dbReference>
<dbReference type="Gene3D" id="3.40.850.10">
    <property type="entry name" value="Kinesin motor domain"/>
    <property type="match status" value="1"/>
</dbReference>
<dbReference type="Gene3D" id="1.20.120.720">
    <property type="entry name" value="Myosin VI head, motor domain, U50 subdomain"/>
    <property type="match status" value="1"/>
</dbReference>
<dbReference type="SMART" id="SM00242">
    <property type="entry name" value="MYSc"/>
    <property type="match status" value="1"/>
</dbReference>
<dbReference type="Gene3D" id="1.25.40.530">
    <property type="entry name" value="MyTH4 domain"/>
    <property type="match status" value="1"/>
</dbReference>
<dbReference type="SMR" id="A0A6P6RTX3"/>
<keyword evidence="1 6" id="KW-0547">Nucleotide-binding</keyword>
<dbReference type="Pfam" id="PF00784">
    <property type="entry name" value="MyTH4"/>
    <property type="match status" value="1"/>
</dbReference>
<dbReference type="InterPro" id="IPR038185">
    <property type="entry name" value="MyTH4_dom_sf"/>
</dbReference>
<feature type="region of interest" description="Disordered" evidence="7">
    <location>
        <begin position="962"/>
        <end position="981"/>
    </location>
</feature>
<dbReference type="PROSITE" id="PS51016">
    <property type="entry name" value="MYTH4"/>
    <property type="match status" value="1"/>
</dbReference>
<dbReference type="GO" id="GO:0005737">
    <property type="term" value="C:cytoplasm"/>
    <property type="evidence" value="ECO:0007669"/>
    <property type="project" value="TreeGrafter"/>
</dbReference>
<evidence type="ECO:0000256" key="2">
    <source>
        <dbReference type="ARBA" id="ARBA00022840"/>
    </source>
</evidence>
<keyword evidence="10" id="KW-1185">Reference proteome</keyword>
<name>A0A6P6RTX3_9EIME</name>
<evidence type="ECO:0000313" key="11">
    <source>
        <dbReference type="RefSeq" id="XP_026190922.1"/>
    </source>
</evidence>
<feature type="domain" description="Myosin motor" evidence="9">
    <location>
        <begin position="62"/>
        <end position="623"/>
    </location>
</feature>
<proteinExistence type="inferred from homology"/>
<dbReference type="GeneID" id="34622708"/>
<protein>
    <submittedName>
        <fullName evidence="11">Myosin-8</fullName>
    </submittedName>
</protein>
<dbReference type="GO" id="GO:0016020">
    <property type="term" value="C:membrane"/>
    <property type="evidence" value="ECO:0007669"/>
    <property type="project" value="TreeGrafter"/>
</dbReference>
<feature type="region of interest" description="Disordered" evidence="7">
    <location>
        <begin position="1625"/>
        <end position="1644"/>
    </location>
</feature>
<dbReference type="GO" id="GO:0007015">
    <property type="term" value="P:actin filament organization"/>
    <property type="evidence" value="ECO:0007669"/>
    <property type="project" value="TreeGrafter"/>
</dbReference>
<dbReference type="OrthoDB" id="6108017at2759"/>
<evidence type="ECO:0000259" key="8">
    <source>
        <dbReference type="PROSITE" id="PS51016"/>
    </source>
</evidence>
<evidence type="ECO:0000256" key="1">
    <source>
        <dbReference type="ARBA" id="ARBA00022741"/>
    </source>
</evidence>
<comment type="similarity">
    <text evidence="6">Belongs to the TRAFAC class myosin-kinesin ATPase superfamily. Myosin family.</text>
</comment>
<evidence type="ECO:0000256" key="3">
    <source>
        <dbReference type="ARBA" id="ARBA00023123"/>
    </source>
</evidence>
<dbReference type="GO" id="GO:0051015">
    <property type="term" value="F:actin filament binding"/>
    <property type="evidence" value="ECO:0007669"/>
    <property type="project" value="TreeGrafter"/>
</dbReference>
<dbReference type="InterPro" id="IPR036961">
    <property type="entry name" value="Kinesin_motor_dom_sf"/>
</dbReference>
<evidence type="ECO:0000256" key="5">
    <source>
        <dbReference type="ARBA" id="ARBA00023203"/>
    </source>
</evidence>
<dbReference type="PROSITE" id="PS51456">
    <property type="entry name" value="MYOSIN_MOTOR"/>
    <property type="match status" value="2"/>
</dbReference>
<gene>
    <name evidence="11" type="primary">LOC34622708</name>
</gene>
<feature type="compositionally biased region" description="Basic residues" evidence="7">
    <location>
        <begin position="1625"/>
        <end position="1638"/>
    </location>
</feature>
<dbReference type="Proteomes" id="UP000515125">
    <property type="component" value="Unplaced"/>
</dbReference>
<feature type="domain" description="MyTH4" evidence="8">
    <location>
        <begin position="1191"/>
        <end position="1338"/>
    </location>
</feature>
<keyword evidence="4 6" id="KW-0505">Motor protein</keyword>
<evidence type="ECO:0000256" key="7">
    <source>
        <dbReference type="SAM" id="MobiDB-lite"/>
    </source>
</evidence>
<dbReference type="PANTHER" id="PTHR13140">
    <property type="entry name" value="MYOSIN"/>
    <property type="match status" value="1"/>
</dbReference>
<feature type="binding site" evidence="6">
    <location>
        <begin position="156"/>
        <end position="163"/>
    </location>
    <ligand>
        <name>ATP</name>
        <dbReference type="ChEBI" id="CHEBI:30616"/>
    </ligand>
</feature>
<comment type="caution">
    <text evidence="6">Lacks conserved residue(s) required for the propagation of feature annotation.</text>
</comment>
<dbReference type="PANTHER" id="PTHR13140:SF706">
    <property type="entry name" value="DILUTE CLASS UNCONVENTIONAL MYOSIN, ISOFORM C"/>
    <property type="match status" value="1"/>
</dbReference>
<evidence type="ECO:0000256" key="6">
    <source>
        <dbReference type="PROSITE-ProRule" id="PRU00782"/>
    </source>
</evidence>
<dbReference type="PROSITE" id="PS50096">
    <property type="entry name" value="IQ"/>
    <property type="match status" value="1"/>
</dbReference>
<reference evidence="11" key="1">
    <citation type="submission" date="2025-08" db="UniProtKB">
        <authorList>
            <consortium name="RefSeq"/>
        </authorList>
    </citation>
    <scope>IDENTIFICATION</scope>
</reference>
<dbReference type="Gene3D" id="1.20.58.530">
    <property type="match status" value="1"/>
</dbReference>
<dbReference type="CDD" id="cd00124">
    <property type="entry name" value="MYSc"/>
    <property type="match status" value="1"/>
</dbReference>
<keyword evidence="2 6" id="KW-0067">ATP-binding</keyword>
<dbReference type="SMART" id="SM00139">
    <property type="entry name" value="MyTH4"/>
    <property type="match status" value="1"/>
</dbReference>
<dbReference type="RefSeq" id="XP_026190922.1">
    <property type="nucleotide sequence ID" value="XM_026335137.1"/>
</dbReference>
<dbReference type="SUPFAM" id="SSF52540">
    <property type="entry name" value="P-loop containing nucleoside triphosphate hydrolases"/>
    <property type="match status" value="1"/>
</dbReference>
<dbReference type="Gene3D" id="1.20.5.4820">
    <property type="match status" value="1"/>
</dbReference>
<dbReference type="Pfam" id="PF00063">
    <property type="entry name" value="Myosin_head"/>
    <property type="match status" value="1"/>
</dbReference>
<accession>A0A6P6RTX3</accession>
<sequence>MAQQFWVPHPTEVWGVAIEASGGSYKLWKVFDSATDPNNLTFTVDPKNKSRINPIVDPKGLQGKENICDLSDVSEASLLQTLRQRYKECQIYTNVGRIVLSLNPFEYLPLYGESIISQYFLSDDPYSLQPHVYQVSAAALQNLREEGKPQAALITGESGAGKTETTKLILQFLAVAGGSEGSAGVNAETGSIQQRVLEANPVLEAFGNASTSRNPNSSRFGKWIEVIFNDKYSVVGARVTSYLLEVPRVVGHTEGERCYHVFYQILEGLKDSLKGLQGQYQLGTDPTAFSYLEPYIPSKTIKDSEALEELKHALQTLGFSASQQNNLFSIVAAILHLGNVKFIAHGAGGGEGSAPDPSTKTHISSSSSLLGVSEEGLVNLFIYRSLKTGNEVIRMVLSPEKAQAARDGIAQLVYSCLFSWLIARVNESLQPAQETLVSRNIVGILDIAGFESFKTNGFEQLCINLSNEKLQHHFNQDIFLNEMEDYQKDGLKDLKIDFVDNEDILDLIEGKGGIFAVLDEELFVPKGSEQGFVAKLAKNRASDKRLIPSKASGALAFSVNHYAGTVTYNAGCWLQKNQSALPAEAVQLLQASYNEIMAQAVGLVSANNASQAGGKGKSRSTVGVMEAVRIRKAGFALRLPHSEFVSRYGVLMGRQAKTLKNMQPKQAAEALVSHRRHSSMGLTSDSCLAGNSKVFCKDTVQEALESNRRICLASPAILIQCHVRGFLARRRVVAVLNLSRQLRPFGEALGIAKQQGGSFLSPSAVFPDAPDALRLKQKAAELLSLVTQCESLGSSLEPPALATAKRALNKMTVEASLTLKLESELQSLVEDTSPLGELLIQTQAKGINNTTVEYAEQVFSRIQAEQELLTALAPAMESRDVASLSQLSQEALRVSGLSELVDCAVQFLAALASDSEKGRAPSLSTVEVEAFLTKISDKQKLQTARSAQREILKQVKPQISSHSGEELLPCGTPPTTPSRPVRVRPCFESLATSEWTESESEEETEYLQFLLGDRQAEAGVTGQEVWPQAVYAKKFLEELTQASAQCDAEALQFLLSRASEAGISPGQREVLIAHQQLRNFSDPQWLECELKECVILLSWGTISRGDITRLTNLIELAKTTPGVKQEALLSAEATQKAVTENDIGGVVQDEAAGFNSIENYPELSINMEIKKVKGQGKLERLLLQRDVILSFQTEGLTEPLLPLPSPLDKEALLIFKKLQCLMGDRFSIGHSYGDEIIRTVLACEELKDEVYVQVLKQLRGNTNSKSVLKGYSFLATLCRDCPPSLSLERYVRQALEAHLGRPRSPGLLFPLDEDSRYTHPIPAAPEHTPAYQKQDSELQKFCADGLRALEANSSSARLQQPPQKKYRKSVFEFQVLLSDGSRRRVPLGLQASAAALCSATAAMLNIHNADEWISLVFRRPYLRLRENIAPHPLHSRLTCCQAVADFLNYPLEEPPEIIAEIAAKIGWCRASSQLPTGPPTTSPTAAATGSKWVKSIKENIPIRLQQLLPPHRWVALYEQHAAELDPDESELVFGGPFFLCDPLKLSLQHLLSVPRVFSEISAVAFGCTEEDGPSAADNTEARQEGLEALIDNSLHWAFVGQQQTSKGTATLIPRLLCPCSNRAKARHRRRTRRDKKRNGLYGGKTKTTPIEGICWLGFGEGQIVLEAESAFIEDDGDTGRVTQMDGLARSIRGKTLFTMPEEVISK</sequence>
<dbReference type="InterPro" id="IPR001609">
    <property type="entry name" value="Myosin_head_motor_dom-like"/>
</dbReference>
<dbReference type="GO" id="GO:0000146">
    <property type="term" value="F:microfilament motor activity"/>
    <property type="evidence" value="ECO:0007669"/>
    <property type="project" value="TreeGrafter"/>
</dbReference>
<keyword evidence="3 6" id="KW-0518">Myosin</keyword>
<organism evidence="10 11">
    <name type="scientific">Cyclospora cayetanensis</name>
    <dbReference type="NCBI Taxonomy" id="88456"/>
    <lineage>
        <taxon>Eukaryota</taxon>
        <taxon>Sar</taxon>
        <taxon>Alveolata</taxon>
        <taxon>Apicomplexa</taxon>
        <taxon>Conoidasida</taxon>
        <taxon>Coccidia</taxon>
        <taxon>Eucoccidiorida</taxon>
        <taxon>Eimeriorina</taxon>
        <taxon>Eimeriidae</taxon>
        <taxon>Cyclospora</taxon>
    </lineage>
</organism>
<dbReference type="PRINTS" id="PR00193">
    <property type="entry name" value="MYOSINHEAVY"/>
</dbReference>
<dbReference type="InterPro" id="IPR000857">
    <property type="entry name" value="MyTH4_dom"/>
</dbReference>
<evidence type="ECO:0000256" key="4">
    <source>
        <dbReference type="ARBA" id="ARBA00023175"/>
    </source>
</evidence>
<keyword evidence="5 6" id="KW-0009">Actin-binding</keyword>
<dbReference type="Gene3D" id="1.10.10.820">
    <property type="match status" value="1"/>
</dbReference>
<evidence type="ECO:0000313" key="10">
    <source>
        <dbReference type="Proteomes" id="UP000515125"/>
    </source>
</evidence>
<dbReference type="GO" id="GO:0016459">
    <property type="term" value="C:myosin complex"/>
    <property type="evidence" value="ECO:0007669"/>
    <property type="project" value="UniProtKB-KW"/>
</dbReference>
<dbReference type="InterPro" id="IPR027417">
    <property type="entry name" value="P-loop_NTPase"/>
</dbReference>
<evidence type="ECO:0000259" key="9">
    <source>
        <dbReference type="PROSITE" id="PS51456"/>
    </source>
</evidence>
<feature type="domain" description="Myosin motor" evidence="9">
    <location>
        <begin position="624"/>
        <end position="709"/>
    </location>
</feature>